<gene>
    <name evidence="2" type="ORF">IMG5_167110</name>
</gene>
<accession>G0R0V7</accession>
<dbReference type="Proteomes" id="UP000008983">
    <property type="component" value="Unassembled WGS sequence"/>
</dbReference>
<feature type="region of interest" description="Disordered" evidence="1">
    <location>
        <begin position="1"/>
        <end position="21"/>
    </location>
</feature>
<dbReference type="RefSeq" id="XP_004030153.1">
    <property type="nucleotide sequence ID" value="XM_004030105.1"/>
</dbReference>
<dbReference type="AlphaFoldDB" id="G0R0V7"/>
<proteinExistence type="predicted"/>
<dbReference type="GeneID" id="14905006"/>
<organism evidence="2 3">
    <name type="scientific">Ichthyophthirius multifiliis</name>
    <name type="common">White spot disease agent</name>
    <name type="synonym">Ich</name>
    <dbReference type="NCBI Taxonomy" id="5932"/>
    <lineage>
        <taxon>Eukaryota</taxon>
        <taxon>Sar</taxon>
        <taxon>Alveolata</taxon>
        <taxon>Ciliophora</taxon>
        <taxon>Intramacronucleata</taxon>
        <taxon>Oligohymenophorea</taxon>
        <taxon>Hymenostomatida</taxon>
        <taxon>Ophryoglenina</taxon>
        <taxon>Ichthyophthirius</taxon>
    </lineage>
</organism>
<dbReference type="InParanoid" id="G0R0V7"/>
<name>G0R0V7_ICHMU</name>
<keyword evidence="3" id="KW-1185">Reference proteome</keyword>
<feature type="compositionally biased region" description="Basic and acidic residues" evidence="1">
    <location>
        <begin position="1"/>
        <end position="17"/>
    </location>
</feature>
<sequence>MKSQNKKEQGYEEDPQKAKKGQMLIQQIREFLRKDEEGYSNENFDPTKYLVQLLIGQNKKTQIFICDEDNANVQNPNKNFFLERVQIKKDFSQQNIGKKFKNAEEFGNFVKENFNIDLNVYQYFEEKFDEMEDLVHDILLFDDDDVLQYFENLNSQNLLDFVDFSMKFDDLETVWEGLKGLKDDEMENLIPYCGKNDILNFVLGVISCQKIGKSIKIKLTK</sequence>
<dbReference type="EMBL" id="GL984204">
    <property type="protein sequence ID" value="EGR28917.1"/>
    <property type="molecule type" value="Genomic_DNA"/>
</dbReference>
<evidence type="ECO:0000313" key="2">
    <source>
        <dbReference type="EMBL" id="EGR28917.1"/>
    </source>
</evidence>
<dbReference type="OrthoDB" id="291022at2759"/>
<reference evidence="2 3" key="1">
    <citation type="submission" date="2011-07" db="EMBL/GenBank/DDBJ databases">
        <authorList>
            <person name="Coyne R."/>
            <person name="Brami D."/>
            <person name="Johnson J."/>
            <person name="Hostetler J."/>
            <person name="Hannick L."/>
            <person name="Clark T."/>
            <person name="Cassidy-Hanley D."/>
            <person name="Inman J."/>
        </authorList>
    </citation>
    <scope>NUCLEOTIDE SEQUENCE [LARGE SCALE GENOMIC DNA]</scope>
    <source>
        <strain evidence="2 3">G5</strain>
    </source>
</reference>
<evidence type="ECO:0000313" key="3">
    <source>
        <dbReference type="Proteomes" id="UP000008983"/>
    </source>
</evidence>
<protein>
    <submittedName>
        <fullName evidence="2">Uncharacterized protein</fullName>
    </submittedName>
</protein>
<evidence type="ECO:0000256" key="1">
    <source>
        <dbReference type="SAM" id="MobiDB-lite"/>
    </source>
</evidence>